<keyword evidence="3" id="KW-1185">Reference proteome</keyword>
<evidence type="ECO:0000313" key="2">
    <source>
        <dbReference type="EMBL" id="KAF2197487.1"/>
    </source>
</evidence>
<keyword evidence="1" id="KW-0812">Transmembrane</keyword>
<keyword evidence="1" id="KW-1133">Transmembrane helix</keyword>
<dbReference type="AlphaFoldDB" id="A0A9P4JIU6"/>
<accession>A0A9P4JIU6</accession>
<dbReference type="Proteomes" id="UP000799536">
    <property type="component" value="Unassembled WGS sequence"/>
</dbReference>
<proteinExistence type="predicted"/>
<feature type="transmembrane region" description="Helical" evidence="1">
    <location>
        <begin position="69"/>
        <end position="95"/>
    </location>
</feature>
<feature type="transmembrane region" description="Helical" evidence="1">
    <location>
        <begin position="30"/>
        <end position="48"/>
    </location>
</feature>
<keyword evidence="1" id="KW-0472">Membrane</keyword>
<gene>
    <name evidence="2" type="ORF">GQ43DRAFT_202709</name>
</gene>
<evidence type="ECO:0000256" key="1">
    <source>
        <dbReference type="SAM" id="Phobius"/>
    </source>
</evidence>
<evidence type="ECO:0000313" key="3">
    <source>
        <dbReference type="Proteomes" id="UP000799536"/>
    </source>
</evidence>
<comment type="caution">
    <text evidence="2">The sequence shown here is derived from an EMBL/GenBank/DDBJ whole genome shotgun (WGS) entry which is preliminary data.</text>
</comment>
<protein>
    <submittedName>
        <fullName evidence="2">Uncharacterized protein</fullName>
    </submittedName>
</protein>
<reference evidence="2" key="1">
    <citation type="journal article" date="2020" name="Stud. Mycol.">
        <title>101 Dothideomycetes genomes: a test case for predicting lifestyles and emergence of pathogens.</title>
        <authorList>
            <person name="Haridas S."/>
            <person name="Albert R."/>
            <person name="Binder M."/>
            <person name="Bloem J."/>
            <person name="Labutti K."/>
            <person name="Salamov A."/>
            <person name="Andreopoulos B."/>
            <person name="Baker S."/>
            <person name="Barry K."/>
            <person name="Bills G."/>
            <person name="Bluhm B."/>
            <person name="Cannon C."/>
            <person name="Castanera R."/>
            <person name="Culley D."/>
            <person name="Daum C."/>
            <person name="Ezra D."/>
            <person name="Gonzalez J."/>
            <person name="Henrissat B."/>
            <person name="Kuo A."/>
            <person name="Liang C."/>
            <person name="Lipzen A."/>
            <person name="Lutzoni F."/>
            <person name="Magnuson J."/>
            <person name="Mondo S."/>
            <person name="Nolan M."/>
            <person name="Ohm R."/>
            <person name="Pangilinan J."/>
            <person name="Park H.-J."/>
            <person name="Ramirez L."/>
            <person name="Alfaro M."/>
            <person name="Sun H."/>
            <person name="Tritt A."/>
            <person name="Yoshinaga Y."/>
            <person name="Zwiers L.-H."/>
            <person name="Turgeon B."/>
            <person name="Goodwin S."/>
            <person name="Spatafora J."/>
            <person name="Crous P."/>
            <person name="Grigoriev I."/>
        </authorList>
    </citation>
    <scope>NUCLEOTIDE SEQUENCE</scope>
    <source>
        <strain evidence="2">ATCC 74209</strain>
    </source>
</reference>
<sequence>MAALLSSRTVFLVLVSFQLSLPLTYPGKVSLGILVVLGWGGFSTWRLIGGWNGRYHFHPLSPLVGDFQIVLLSALRCAALLCSLYRCFLCFHAPVSEKKGKFK</sequence>
<dbReference type="EMBL" id="ML994229">
    <property type="protein sequence ID" value="KAF2197487.1"/>
    <property type="molecule type" value="Genomic_DNA"/>
</dbReference>
<organism evidence="2 3">
    <name type="scientific">Delitschia confertaspora ATCC 74209</name>
    <dbReference type="NCBI Taxonomy" id="1513339"/>
    <lineage>
        <taxon>Eukaryota</taxon>
        <taxon>Fungi</taxon>
        <taxon>Dikarya</taxon>
        <taxon>Ascomycota</taxon>
        <taxon>Pezizomycotina</taxon>
        <taxon>Dothideomycetes</taxon>
        <taxon>Pleosporomycetidae</taxon>
        <taxon>Pleosporales</taxon>
        <taxon>Delitschiaceae</taxon>
        <taxon>Delitschia</taxon>
    </lineage>
</organism>
<name>A0A9P4JIU6_9PLEO</name>